<dbReference type="EMBL" id="UOFC01000082">
    <property type="protein sequence ID" value="VAW45895.1"/>
    <property type="molecule type" value="Genomic_DNA"/>
</dbReference>
<name>A0A3B0VQS2_9ZZZZ</name>
<dbReference type="PANTHER" id="PTHR12526:SF638">
    <property type="entry name" value="SPORE COAT PROTEIN SA"/>
    <property type="match status" value="1"/>
</dbReference>
<gene>
    <name evidence="2" type="ORF">MNBD_GAMMA03-236</name>
</gene>
<keyword evidence="2" id="KW-0328">Glycosyltransferase</keyword>
<accession>A0A3B0VQS2</accession>
<feature type="domain" description="Glycosyltransferase subfamily 4-like N-terminal" evidence="1">
    <location>
        <begin position="5"/>
        <end position="148"/>
    </location>
</feature>
<reference evidence="2" key="1">
    <citation type="submission" date="2018-06" db="EMBL/GenBank/DDBJ databases">
        <authorList>
            <person name="Zhirakovskaya E."/>
        </authorList>
    </citation>
    <scope>NUCLEOTIDE SEQUENCE</scope>
</reference>
<protein>
    <submittedName>
        <fullName evidence="2">Lipid carrier: UDP-N-acetylgalactosaminyltransferase / Alpha-1,3-N-acetylgalactosamine transferase PglA Putative glycosyltransferase</fullName>
        <ecNumber evidence="2">2.4.1.-</ecNumber>
    </submittedName>
</protein>
<dbReference type="CDD" id="cd03808">
    <property type="entry name" value="GT4_CapM-like"/>
    <property type="match status" value="1"/>
</dbReference>
<dbReference type="InterPro" id="IPR028098">
    <property type="entry name" value="Glyco_trans_4-like_N"/>
</dbReference>
<evidence type="ECO:0000259" key="1">
    <source>
        <dbReference type="Pfam" id="PF13477"/>
    </source>
</evidence>
<dbReference type="EC" id="2.4.1.-" evidence="2"/>
<sequence>MLKTIAIVINTSWNIYNFRLGLLHALRDEGYRVVAIAPKDDYSAKLEQLGFEYHEIKINNKGTNPVQDLMLLGNLYRVFRKVRPDVILQYTIKPNIYGTLAAKLAGIPVINNISGLGTVFLNNNLSSKLARMLYRFSLGFAQKVFFQNPYDRQLFIDNRLVKPEVTDLLPGSGINLMKFQPAKLAKPDVLKSDAPFVFLLVARMIKDKGIMEFSAAAKIILDDATHAQKVEFWLLGDLYPGNPTAISKQEIDKWQTDGTVKYLGHVDDVSAVINQANCVVLPSYREGLSRVLLEASALAKPIVTTDVPGCRDVVDDGVNGYLCIPKDAENLAIHMLKIMALPKDKLIEMGKHGRLKVEQQFDEKIVIAKYLGSIALLITN</sequence>
<dbReference type="Gene3D" id="3.40.50.2000">
    <property type="entry name" value="Glycogen Phosphorylase B"/>
    <property type="match status" value="2"/>
</dbReference>
<dbReference type="SUPFAM" id="SSF53756">
    <property type="entry name" value="UDP-Glycosyltransferase/glycogen phosphorylase"/>
    <property type="match status" value="1"/>
</dbReference>
<dbReference type="GO" id="GO:0016757">
    <property type="term" value="F:glycosyltransferase activity"/>
    <property type="evidence" value="ECO:0007669"/>
    <property type="project" value="UniProtKB-KW"/>
</dbReference>
<dbReference type="Pfam" id="PF13477">
    <property type="entry name" value="Glyco_trans_4_2"/>
    <property type="match status" value="1"/>
</dbReference>
<dbReference type="AlphaFoldDB" id="A0A3B0VQS2"/>
<keyword evidence="2" id="KW-0808">Transferase</keyword>
<dbReference type="PANTHER" id="PTHR12526">
    <property type="entry name" value="GLYCOSYLTRANSFERASE"/>
    <property type="match status" value="1"/>
</dbReference>
<proteinExistence type="predicted"/>
<evidence type="ECO:0000313" key="2">
    <source>
        <dbReference type="EMBL" id="VAW45895.1"/>
    </source>
</evidence>
<dbReference type="Pfam" id="PF13692">
    <property type="entry name" value="Glyco_trans_1_4"/>
    <property type="match status" value="1"/>
</dbReference>
<organism evidence="2">
    <name type="scientific">hydrothermal vent metagenome</name>
    <dbReference type="NCBI Taxonomy" id="652676"/>
    <lineage>
        <taxon>unclassified sequences</taxon>
        <taxon>metagenomes</taxon>
        <taxon>ecological metagenomes</taxon>
    </lineage>
</organism>